<comment type="caution">
    <text evidence="3">The sequence shown here is derived from an EMBL/GenBank/DDBJ whole genome shotgun (WGS) entry which is preliminary data.</text>
</comment>
<dbReference type="InterPro" id="IPR013083">
    <property type="entry name" value="Znf_RING/FYVE/PHD"/>
</dbReference>
<keyword evidence="4" id="KW-1185">Reference proteome</keyword>
<evidence type="ECO:0000256" key="2">
    <source>
        <dbReference type="SAM" id="MobiDB-lite"/>
    </source>
</evidence>
<evidence type="ECO:0000313" key="3">
    <source>
        <dbReference type="EMBL" id="KAK3365709.1"/>
    </source>
</evidence>
<dbReference type="GO" id="GO:0016925">
    <property type="term" value="P:protein sumoylation"/>
    <property type="evidence" value="ECO:0007669"/>
    <property type="project" value="TreeGrafter"/>
</dbReference>
<feature type="region of interest" description="Disordered" evidence="2">
    <location>
        <begin position="1"/>
        <end position="34"/>
    </location>
</feature>
<name>A0AAE0JWM0_9PEZI</name>
<keyword evidence="1" id="KW-0175">Coiled coil</keyword>
<proteinExistence type="predicted"/>
<accession>A0AAE0JWM0</accession>
<evidence type="ECO:0008006" key="5">
    <source>
        <dbReference type="Google" id="ProtNLM"/>
    </source>
</evidence>
<organism evidence="3 4">
    <name type="scientific">Lasiosphaeria ovina</name>
    <dbReference type="NCBI Taxonomy" id="92902"/>
    <lineage>
        <taxon>Eukaryota</taxon>
        <taxon>Fungi</taxon>
        <taxon>Dikarya</taxon>
        <taxon>Ascomycota</taxon>
        <taxon>Pezizomycotina</taxon>
        <taxon>Sordariomycetes</taxon>
        <taxon>Sordariomycetidae</taxon>
        <taxon>Sordariales</taxon>
        <taxon>Lasiosphaeriaceae</taxon>
        <taxon>Lasiosphaeria</taxon>
    </lineage>
</organism>
<feature type="region of interest" description="Disordered" evidence="2">
    <location>
        <begin position="377"/>
        <end position="402"/>
    </location>
</feature>
<feature type="non-terminal residue" evidence="3">
    <location>
        <position position="1024"/>
    </location>
</feature>
<gene>
    <name evidence="3" type="ORF">B0T24DRAFT_536882</name>
</gene>
<sequence length="1024" mass="114632">VLLSPAPSDEPSPVVSTPLDSPNPNPASLPGPGAQTMVLPKPSAYLSLPVTDARFVYNLTVETHPLDSLTSRIASNGGPLSAPIPTSYPQPPSSVSQVQAQAQARRSQVLGAEGLIQSPTPSAAVAPPPLKKRRTDRHQMLRFSLPSFIAKLDQHFQSYGGEQAFTSDIERPRMQLLKDACAKDDGFFLALHQLYCIWSGSSQEAHRFFNYPPQTIDSAFAIIETVLKKNQYISPAHRAFFVHFPVPIKELVGPTTNYASLIEQVGTFLNNLHTRFNWLRQASVTRRYPFLVDELLFHLACYSPVLQTIFFTASRRILGVTDGPYGLQMERGLKEDQKKHRNETTGLQFLPPIKHQTEIETRNAKFISYYKEELQGHAAHASSRGSHNSQPPSPFTPMYGTSAMQGQSLMSLGSPPMMAPSPYGQPPNGQMVTHFVPQGHTQMPQHYSPTIVPSQVMEQRSVGAQQRTHQQRLDIQLQAHLISHQQQQQAHLMSLQQQQQQQQQQQLQYQQQLQQVHQQQQQYQWFSNLRPGNTPGQPGHLVAPQIQRPLVQPHTQVSQAGLSLPPQTLSFAGERSTGHSASSAPPIPAPHQTTPGITQHPLSGAYQRHVSKQVKDPLLPAKGTLIPRPEWPFDPSDRKAITMALHQAHVRSPRRVVKENETERFYQAVKSLPAGPTLITPKNRVQELRFDVTKEQFALRSASSTNSGEILPVAQHFNGSLRWRVRCCKVSLPEKAISEQRWTTVDMCWPTNVFMKLNSRPLDIRRYSHNGKDLATELTDLVICGTNVIEIAVPDLGRDSLDNRLFAVEMLETLSHSDILKLVWERGVLPEQQTLQTIKRRLTPTDDDGIAFQAPDLSIDLADPFSALIFKIPARGVTCTHMECFDLETWLNTRPSKPPTKCPHSQVTCDCPTALEPSHPDKWRCPICFEDARPYSLRIDSFLLKVRHQLEKENRLRTKSMHVTADGSWSVVMEADDVESDDGDDVESDDGDDDINQATPRQLKRPSVPAAAAKRQDVEVIQID</sequence>
<dbReference type="PANTHER" id="PTHR10782">
    <property type="entry name" value="ZINC FINGER MIZ DOMAIN-CONTAINING PROTEIN"/>
    <property type="match status" value="1"/>
</dbReference>
<dbReference type="EMBL" id="JAULSN010000008">
    <property type="protein sequence ID" value="KAK3365709.1"/>
    <property type="molecule type" value="Genomic_DNA"/>
</dbReference>
<dbReference type="Gene3D" id="3.30.40.10">
    <property type="entry name" value="Zinc/RING finger domain, C3HC4 (zinc finger)"/>
    <property type="match status" value="1"/>
</dbReference>
<reference evidence="3" key="2">
    <citation type="submission" date="2023-06" db="EMBL/GenBank/DDBJ databases">
        <authorList>
            <consortium name="Lawrence Berkeley National Laboratory"/>
            <person name="Haridas S."/>
            <person name="Hensen N."/>
            <person name="Bonometti L."/>
            <person name="Westerberg I."/>
            <person name="Brannstrom I.O."/>
            <person name="Guillou S."/>
            <person name="Cros-Aarteil S."/>
            <person name="Calhoun S."/>
            <person name="Kuo A."/>
            <person name="Mondo S."/>
            <person name="Pangilinan J."/>
            <person name="Riley R."/>
            <person name="Labutti K."/>
            <person name="Andreopoulos B."/>
            <person name="Lipzen A."/>
            <person name="Chen C."/>
            <person name="Yanf M."/>
            <person name="Daum C."/>
            <person name="Ng V."/>
            <person name="Clum A."/>
            <person name="Steindorff A."/>
            <person name="Ohm R."/>
            <person name="Martin F."/>
            <person name="Silar P."/>
            <person name="Natvig D."/>
            <person name="Lalanne C."/>
            <person name="Gautier V."/>
            <person name="Ament-Velasquez S.L."/>
            <person name="Kruys A."/>
            <person name="Hutchinson M.I."/>
            <person name="Powell A.J."/>
            <person name="Barry K."/>
            <person name="Miller A.N."/>
            <person name="Grigoriev I.V."/>
            <person name="Debuchy R."/>
            <person name="Gladieux P."/>
            <person name="Thoren M.H."/>
            <person name="Johannesson H."/>
        </authorList>
    </citation>
    <scope>NUCLEOTIDE SEQUENCE</scope>
    <source>
        <strain evidence="3">CBS 958.72</strain>
    </source>
</reference>
<dbReference type="Proteomes" id="UP001287356">
    <property type="component" value="Unassembled WGS sequence"/>
</dbReference>
<dbReference type="AlphaFoldDB" id="A0AAE0JWM0"/>
<dbReference type="PANTHER" id="PTHR10782:SF4">
    <property type="entry name" value="TONALLI, ISOFORM E"/>
    <property type="match status" value="1"/>
</dbReference>
<dbReference type="GO" id="GO:0061665">
    <property type="term" value="F:SUMO ligase activity"/>
    <property type="evidence" value="ECO:0007669"/>
    <property type="project" value="TreeGrafter"/>
</dbReference>
<feature type="coiled-coil region" evidence="1">
    <location>
        <begin position="485"/>
        <end position="515"/>
    </location>
</feature>
<dbReference type="GO" id="GO:0000785">
    <property type="term" value="C:chromatin"/>
    <property type="evidence" value="ECO:0007669"/>
    <property type="project" value="TreeGrafter"/>
</dbReference>
<evidence type="ECO:0000313" key="4">
    <source>
        <dbReference type="Proteomes" id="UP001287356"/>
    </source>
</evidence>
<protein>
    <recommendedName>
        <fullName evidence="5">SP-RING-type domain-containing protein</fullName>
    </recommendedName>
</protein>
<feature type="region of interest" description="Disordered" evidence="2">
    <location>
        <begin position="112"/>
        <end position="133"/>
    </location>
</feature>
<feature type="region of interest" description="Disordered" evidence="2">
    <location>
        <begin position="566"/>
        <end position="591"/>
    </location>
</feature>
<feature type="compositionally biased region" description="Acidic residues" evidence="2">
    <location>
        <begin position="978"/>
        <end position="995"/>
    </location>
</feature>
<evidence type="ECO:0000256" key="1">
    <source>
        <dbReference type="SAM" id="Coils"/>
    </source>
</evidence>
<feature type="region of interest" description="Disordered" evidence="2">
    <location>
        <begin position="978"/>
        <end position="1024"/>
    </location>
</feature>
<reference evidence="3" key="1">
    <citation type="journal article" date="2023" name="Mol. Phylogenet. Evol.">
        <title>Genome-scale phylogeny and comparative genomics of the fungal order Sordariales.</title>
        <authorList>
            <person name="Hensen N."/>
            <person name="Bonometti L."/>
            <person name="Westerberg I."/>
            <person name="Brannstrom I.O."/>
            <person name="Guillou S."/>
            <person name="Cros-Aarteil S."/>
            <person name="Calhoun S."/>
            <person name="Haridas S."/>
            <person name="Kuo A."/>
            <person name="Mondo S."/>
            <person name="Pangilinan J."/>
            <person name="Riley R."/>
            <person name="LaButti K."/>
            <person name="Andreopoulos B."/>
            <person name="Lipzen A."/>
            <person name="Chen C."/>
            <person name="Yan M."/>
            <person name="Daum C."/>
            <person name="Ng V."/>
            <person name="Clum A."/>
            <person name="Steindorff A."/>
            <person name="Ohm R.A."/>
            <person name="Martin F."/>
            <person name="Silar P."/>
            <person name="Natvig D.O."/>
            <person name="Lalanne C."/>
            <person name="Gautier V."/>
            <person name="Ament-Velasquez S.L."/>
            <person name="Kruys A."/>
            <person name="Hutchinson M.I."/>
            <person name="Powell A.J."/>
            <person name="Barry K."/>
            <person name="Miller A.N."/>
            <person name="Grigoriev I.V."/>
            <person name="Debuchy R."/>
            <person name="Gladieux P."/>
            <person name="Hiltunen Thoren M."/>
            <person name="Johannesson H."/>
        </authorList>
    </citation>
    <scope>NUCLEOTIDE SEQUENCE</scope>
    <source>
        <strain evidence="3">CBS 958.72</strain>
    </source>
</reference>